<keyword evidence="2" id="KW-1185">Reference proteome</keyword>
<protein>
    <submittedName>
        <fullName evidence="1">Uncharacterized protein</fullName>
    </submittedName>
</protein>
<dbReference type="RefSeq" id="XP_040742417.1">
    <property type="nucleotide sequence ID" value="XM_040883898.1"/>
</dbReference>
<proteinExistence type="predicted"/>
<name>A0A1Y1W5M1_9FUNG</name>
<accession>A0A1Y1W5M1</accession>
<dbReference type="EMBL" id="MCFD01000009">
    <property type="protein sequence ID" value="ORX68635.1"/>
    <property type="molecule type" value="Genomic_DNA"/>
</dbReference>
<gene>
    <name evidence="1" type="ORF">DL89DRAFT_181260</name>
</gene>
<reference evidence="1 2" key="1">
    <citation type="submission" date="2016-07" db="EMBL/GenBank/DDBJ databases">
        <title>Pervasive Adenine N6-methylation of Active Genes in Fungi.</title>
        <authorList>
            <consortium name="DOE Joint Genome Institute"/>
            <person name="Mondo S.J."/>
            <person name="Dannebaum R.O."/>
            <person name="Kuo R.C."/>
            <person name="Labutti K."/>
            <person name="Haridas S."/>
            <person name="Kuo A."/>
            <person name="Salamov A."/>
            <person name="Ahrendt S.R."/>
            <person name="Lipzen A."/>
            <person name="Sullivan W."/>
            <person name="Andreopoulos W.B."/>
            <person name="Clum A."/>
            <person name="Lindquist E."/>
            <person name="Daum C."/>
            <person name="Ramamoorthy G.K."/>
            <person name="Gryganskyi A."/>
            <person name="Culley D."/>
            <person name="Magnuson J.K."/>
            <person name="James T.Y."/>
            <person name="O'Malley M.A."/>
            <person name="Stajich J.E."/>
            <person name="Spatafora J.W."/>
            <person name="Visel A."/>
            <person name="Grigoriev I.V."/>
        </authorList>
    </citation>
    <scope>NUCLEOTIDE SEQUENCE [LARGE SCALE GENOMIC DNA]</scope>
    <source>
        <strain evidence="1 2">ATCC 12442</strain>
    </source>
</reference>
<dbReference type="AlphaFoldDB" id="A0A1Y1W5M1"/>
<sequence>MHSNTWLVDTQRWGGGLLFILVRYTHIPPVILRLLTSKNACWRSTQPRRGGQSARDDGLHMVEPENVLPGHQARRPKHVTGCCF</sequence>
<dbReference type="GeneID" id="63800546"/>
<dbReference type="Proteomes" id="UP000193922">
    <property type="component" value="Unassembled WGS sequence"/>
</dbReference>
<comment type="caution">
    <text evidence="1">The sequence shown here is derived from an EMBL/GenBank/DDBJ whole genome shotgun (WGS) entry which is preliminary data.</text>
</comment>
<organism evidence="1 2">
    <name type="scientific">Linderina pennispora</name>
    <dbReference type="NCBI Taxonomy" id="61395"/>
    <lineage>
        <taxon>Eukaryota</taxon>
        <taxon>Fungi</taxon>
        <taxon>Fungi incertae sedis</taxon>
        <taxon>Zoopagomycota</taxon>
        <taxon>Kickxellomycotina</taxon>
        <taxon>Kickxellomycetes</taxon>
        <taxon>Kickxellales</taxon>
        <taxon>Kickxellaceae</taxon>
        <taxon>Linderina</taxon>
    </lineage>
</organism>
<evidence type="ECO:0000313" key="1">
    <source>
        <dbReference type="EMBL" id="ORX68635.1"/>
    </source>
</evidence>
<evidence type="ECO:0000313" key="2">
    <source>
        <dbReference type="Proteomes" id="UP000193922"/>
    </source>
</evidence>